<feature type="domain" description="YDG" evidence="3">
    <location>
        <begin position="1326"/>
        <end position="1401"/>
    </location>
</feature>
<keyword evidence="2" id="KW-0812">Transmembrane</keyword>
<feature type="domain" description="YDG" evidence="3">
    <location>
        <begin position="664"/>
        <end position="740"/>
    </location>
</feature>
<feature type="transmembrane region" description="Helical" evidence="2">
    <location>
        <begin position="39"/>
        <end position="57"/>
    </location>
</feature>
<dbReference type="Pfam" id="PF18657">
    <property type="entry name" value="YDG"/>
    <property type="match status" value="4"/>
</dbReference>
<name>A0A6N7RJY0_9ACTN</name>
<comment type="caution">
    <text evidence="5">The sequence shown here is derived from an EMBL/GenBank/DDBJ whole genome shotgun (WGS) entry which is preliminary data.</text>
</comment>
<evidence type="ECO:0008006" key="7">
    <source>
        <dbReference type="Google" id="ProtNLM"/>
    </source>
</evidence>
<proteinExistence type="predicted"/>
<feature type="region of interest" description="Disordered" evidence="1">
    <location>
        <begin position="10"/>
        <end position="31"/>
    </location>
</feature>
<feature type="domain" description="YDG" evidence="3">
    <location>
        <begin position="751"/>
        <end position="833"/>
    </location>
</feature>
<reference evidence="6" key="1">
    <citation type="submission" date="2019-08" db="EMBL/GenBank/DDBJ databases">
        <title>Arthrobacter sp. nov., isolated from plateau pika and Tibetan wild ass.</title>
        <authorList>
            <person name="Ge Y."/>
        </authorList>
    </citation>
    <scope>NUCLEOTIDE SEQUENCE [LARGE SCALE GENOMIC DNA]</scope>
    <source>
        <strain evidence="6">HF-4214</strain>
    </source>
</reference>
<evidence type="ECO:0000313" key="6">
    <source>
        <dbReference type="Proteomes" id="UP000438093"/>
    </source>
</evidence>
<feature type="domain" description="MBG" evidence="4">
    <location>
        <begin position="1244"/>
        <end position="1318"/>
    </location>
</feature>
<evidence type="ECO:0000256" key="1">
    <source>
        <dbReference type="SAM" id="MobiDB-lite"/>
    </source>
</evidence>
<evidence type="ECO:0000259" key="3">
    <source>
        <dbReference type="Pfam" id="PF18657"/>
    </source>
</evidence>
<feature type="domain" description="YDG" evidence="3">
    <location>
        <begin position="964"/>
        <end position="1040"/>
    </location>
</feature>
<evidence type="ECO:0000313" key="5">
    <source>
        <dbReference type="EMBL" id="MRX81613.1"/>
    </source>
</evidence>
<dbReference type="InterPro" id="IPR041286">
    <property type="entry name" value="MBG_2"/>
</dbReference>
<dbReference type="InterPro" id="IPR041248">
    <property type="entry name" value="YDG"/>
</dbReference>
<gene>
    <name evidence="5" type="ORF">GJG86_03765</name>
</gene>
<dbReference type="RefSeq" id="WP_154332513.1">
    <property type="nucleotide sequence ID" value="NZ_VTFY01000002.1"/>
</dbReference>
<dbReference type="Proteomes" id="UP000438093">
    <property type="component" value="Unassembled WGS sequence"/>
</dbReference>
<accession>A0A6N7RJY0</accession>
<dbReference type="Pfam" id="PF18676">
    <property type="entry name" value="MBG_2"/>
    <property type="match status" value="1"/>
</dbReference>
<feature type="transmembrane region" description="Helical" evidence="2">
    <location>
        <begin position="1461"/>
        <end position="1479"/>
    </location>
</feature>
<keyword evidence="6" id="KW-1185">Reference proteome</keyword>
<keyword evidence="2" id="KW-0472">Membrane</keyword>
<sequence length="1486" mass="149599">MGNATRIAARQTINGDGARAGHRSPAQSAEKRARGGGRFFFSLTLALVLAAAAILALPRDAHAVEVGDFQVTLTEGGGNPEYGTDCEYDSNVLTVKSPVPLIISMKNGVPETTTDAIATSAEGATITLKDVRIDVSGVLDAVAMSVKSGSLDLVLAGETGNFLKSASGRAGLENNKLPLSISGLGSLEAHGGDAAAGIGGNGKTLDGAVGSNITISENAQVTVTGGTGGAGIGGGGKGNGTGISISGGYVKATAGNGADPIGGGFGKRGTSGVTVTGGAFADGVAADGTVYGVEPASGYALGANEDSREGDYPWRVYSTGDFAVWGGAYGTDYEYGPFVVGGYNILTVKTSTPLTISMKDGVSETTTDTIVTSDDGANVTLAGVKIDVTEKEKTAAMSVADGALDLVLAEGTENSLKSGSECAGLQNNTNRLSITGSGSLETRGGNYGAGIGGGLYGTGDNITIGDFARVSADGIAAAGIGGGTGAPGVDITISGGYVKAVGSSNADAIGGGHLARGTDGVTITGGAFADADWSEGAVYGVTLPESHVAAASNDADEALRTAYPVRVFEVGVVTLALDDSAPNPEYSGLPADLSVLLETAERGDEDASAFVTWSYRTAGSGGGYTDGVPTNAGSYDVRATLTAITEGSIRYPQATAEAQMTISPKALTATVSSDSSATRIYDGTSAFEDVELTLTGAVAGESVTAAADGTAASKDAGIQVFTATAVTLGGTYAANYSLAGDDVSGTVTIEKRVVTPFYAQVANKAYDGTTTATLEGVFFFGIALDETLVLDKDYTASASFEDANVGNDKQVLVTVFALVEDGPVARNYNLSSSSESFWTRGNITKGTPTIKLTVNDNPTYYGDWVTFTVTNSLGAASPSTRALTEMKFQFYVVDADGTERILIDNRTMIDEVDMEVSFSHNTAAKDLSIGSNAVYVRTSSTDNLEEAVSDLVTVTLLPKGLQPTVSVAGTTIKPYDGSTDLPADAVPTVGLGDLILDDVVSADASYAFASPDAGETQVNATGITLSGPDAGFYVLSEDTASVAVSGGITRADAFNLSASATMPNYLPNYEKRIDLTDILPVGATDAAFSVDPTTSYNGLVSAHVEGNELVLVADAAGNTTPDEVAVAVASMNNYENSTITVAVSYTAKPMAYFAIQSVDGTYTGTSHIGFDASAGATYIAPDGTEQVYTGPFEARYRVASPGPNPSTTEPPTAVGTYEVTVSLPDDAPCAGSATVTFEIAKAPLAVTALDAAAVYGDAAPPFEVSFDGFVAAEGTGALSGELVLACAYDAGDPVGPYAIAASGLSSDNYAISYKPGILAISPKALSATVDAADPSASKSHDDTSGFQDVKLVLAGALDGDDVSGVADGAAADAAAGEGKPFAASTVRLSGDDMRNYVLDPADVTGTVTIVATPAPEPEPDPEPLPAPNGGSGSGSGSGEKPTPLPGAAAALAPTGDATATLVFAAFALAALSTAVLFAARLRRRTD</sequence>
<feature type="region of interest" description="Disordered" evidence="1">
    <location>
        <begin position="1411"/>
        <end position="1450"/>
    </location>
</feature>
<protein>
    <recommendedName>
        <fullName evidence="7">MBG domain-containing protein</fullName>
    </recommendedName>
</protein>
<organism evidence="5 6">
    <name type="scientific">Eggerthella guodeyinii</name>
    <dbReference type="NCBI Taxonomy" id="2690837"/>
    <lineage>
        <taxon>Bacteria</taxon>
        <taxon>Bacillati</taxon>
        <taxon>Actinomycetota</taxon>
        <taxon>Coriobacteriia</taxon>
        <taxon>Eggerthellales</taxon>
        <taxon>Eggerthellaceae</taxon>
        <taxon>Eggerthella</taxon>
    </lineage>
</organism>
<keyword evidence="2" id="KW-1133">Transmembrane helix</keyword>
<dbReference type="EMBL" id="VTFY01000002">
    <property type="protein sequence ID" value="MRX81613.1"/>
    <property type="molecule type" value="Genomic_DNA"/>
</dbReference>
<evidence type="ECO:0000259" key="4">
    <source>
        <dbReference type="Pfam" id="PF18676"/>
    </source>
</evidence>
<evidence type="ECO:0000256" key="2">
    <source>
        <dbReference type="SAM" id="Phobius"/>
    </source>
</evidence>